<organism evidence="1 2">
    <name type="scientific">Carboxydichorda subterranea</name>
    <dbReference type="NCBI Taxonomy" id="3109565"/>
    <lineage>
        <taxon>Bacteria</taxon>
        <taxon>Bacillati</taxon>
        <taxon>Bacillota</taxon>
        <taxon>Limnochordia</taxon>
        <taxon>Limnochordales</taxon>
        <taxon>Geochordaceae</taxon>
        <taxon>Carboxydichorda</taxon>
    </lineage>
</organism>
<gene>
    <name evidence="1" type="ORF">U7230_08115</name>
</gene>
<name>A0ABZ1BTG9_9FIRM</name>
<dbReference type="Proteomes" id="UP001332192">
    <property type="component" value="Chromosome"/>
</dbReference>
<evidence type="ECO:0000313" key="1">
    <source>
        <dbReference type="EMBL" id="WRP16074.1"/>
    </source>
</evidence>
<protein>
    <submittedName>
        <fullName evidence="1">Uncharacterized protein</fullName>
    </submittedName>
</protein>
<proteinExistence type="predicted"/>
<sequence length="67" mass="7773">MDYLTAKNRAPWIFGLEPGELRPFVETYHLGVIEDVGNREYQTRYLSPRGRSLLVTDAERVVHLVRA</sequence>
<accession>A0ABZ1BTG9</accession>
<dbReference type="RefSeq" id="WP_324715347.1">
    <property type="nucleotide sequence ID" value="NZ_CP141615.1"/>
</dbReference>
<keyword evidence="2" id="KW-1185">Reference proteome</keyword>
<evidence type="ECO:0000313" key="2">
    <source>
        <dbReference type="Proteomes" id="UP001332192"/>
    </source>
</evidence>
<dbReference type="EMBL" id="CP141615">
    <property type="protein sequence ID" value="WRP16074.1"/>
    <property type="molecule type" value="Genomic_DNA"/>
</dbReference>
<reference evidence="1 2" key="1">
    <citation type="journal article" date="2024" name="Front. Microbiol.">
        <title>Novel thermophilic genera Geochorda gen. nov. and Carboxydochorda gen. nov. from the deep terrestrial subsurface reveal the ecophysiological diversity in the class Limnochordia.</title>
        <authorList>
            <person name="Karnachuk O.V."/>
            <person name="Lukina A.P."/>
            <person name="Avakyan M.R."/>
            <person name="Kadnikov V.V."/>
            <person name="Begmatov S."/>
            <person name="Beletsky A.V."/>
            <person name="Vlasova K.G."/>
            <person name="Novikov A.A."/>
            <person name="Shcherbakova V.A."/>
            <person name="Mardanov A.V."/>
            <person name="Ravin N.V."/>
        </authorList>
    </citation>
    <scope>NUCLEOTIDE SEQUENCE [LARGE SCALE GENOMIC DNA]</scope>
    <source>
        <strain evidence="1 2">L945</strain>
    </source>
</reference>